<keyword evidence="8" id="KW-0851">Voltage-gated channel</keyword>
<keyword evidence="9" id="KW-0630">Potassium</keyword>
<evidence type="ECO:0000256" key="5">
    <source>
        <dbReference type="ARBA" id="ARBA00022538"/>
    </source>
</evidence>
<gene>
    <name evidence="20" type="ORF">EOD39_5146</name>
</gene>
<keyword evidence="21" id="KW-1185">Reference proteome</keyword>
<comment type="caution">
    <text evidence="20">The sequence shown here is derived from an EMBL/GenBank/DDBJ whole genome shotgun (WGS) entry which is preliminary data.</text>
</comment>
<evidence type="ECO:0000256" key="19">
    <source>
        <dbReference type="SAM" id="Phobius"/>
    </source>
</evidence>
<evidence type="ECO:0000256" key="17">
    <source>
        <dbReference type="ARBA" id="ARBA00042904"/>
    </source>
</evidence>
<dbReference type="PANTHER" id="PTHR15282:SF8">
    <property type="entry name" value="POTASSIUM VOLTAGE-GATED CHANNEL SUBFAMILY E MEMBER 2"/>
    <property type="match status" value="1"/>
</dbReference>
<keyword evidence="4" id="KW-1003">Cell membrane</keyword>
<keyword evidence="11" id="KW-0406">Ion transport</keyword>
<protein>
    <recommendedName>
        <fullName evidence="15">Potassium voltage-gated channel subfamily E member 2</fullName>
    </recommendedName>
    <alternativeName>
        <fullName evidence="16">MinK-related peptide 1</fullName>
    </alternativeName>
    <alternativeName>
        <fullName evidence="17">Minimum potassium ion channel-related peptide 1</fullName>
    </alternativeName>
    <alternativeName>
        <fullName evidence="18">Potassium channel subunit beta MiRP1</fullName>
    </alternativeName>
</protein>
<evidence type="ECO:0000256" key="15">
    <source>
        <dbReference type="ARBA" id="ARBA00039513"/>
    </source>
</evidence>
<evidence type="ECO:0000256" key="4">
    <source>
        <dbReference type="ARBA" id="ARBA00022475"/>
    </source>
</evidence>
<keyword evidence="10 19" id="KW-1133">Transmembrane helix</keyword>
<evidence type="ECO:0000256" key="13">
    <source>
        <dbReference type="ARBA" id="ARBA00023303"/>
    </source>
</evidence>
<evidence type="ECO:0000256" key="2">
    <source>
        <dbReference type="ARBA" id="ARBA00005688"/>
    </source>
</evidence>
<accession>A0A444UFD6</accession>
<organism evidence="20 21">
    <name type="scientific">Acipenser ruthenus</name>
    <name type="common">Sterlet sturgeon</name>
    <dbReference type="NCBI Taxonomy" id="7906"/>
    <lineage>
        <taxon>Eukaryota</taxon>
        <taxon>Metazoa</taxon>
        <taxon>Chordata</taxon>
        <taxon>Craniata</taxon>
        <taxon>Vertebrata</taxon>
        <taxon>Euteleostomi</taxon>
        <taxon>Actinopterygii</taxon>
        <taxon>Chondrostei</taxon>
        <taxon>Acipenseriformes</taxon>
        <taxon>Acipenseridae</taxon>
        <taxon>Acipenser</taxon>
    </lineage>
</organism>
<evidence type="ECO:0000256" key="6">
    <source>
        <dbReference type="ARBA" id="ARBA00022692"/>
    </source>
</evidence>
<evidence type="ECO:0000256" key="9">
    <source>
        <dbReference type="ARBA" id="ARBA00022958"/>
    </source>
</evidence>
<keyword evidence="5" id="KW-0633">Potassium transport</keyword>
<dbReference type="Proteomes" id="UP000289886">
    <property type="component" value="Unassembled WGS sequence"/>
</dbReference>
<dbReference type="EMBL" id="SCEB01214677">
    <property type="protein sequence ID" value="RXM33879.1"/>
    <property type="molecule type" value="Genomic_DNA"/>
</dbReference>
<dbReference type="GO" id="GO:0086091">
    <property type="term" value="P:regulation of heart rate by cardiac conduction"/>
    <property type="evidence" value="ECO:0007669"/>
    <property type="project" value="TreeGrafter"/>
</dbReference>
<keyword evidence="13" id="KW-0407">Ion channel</keyword>
<proteinExistence type="inferred from homology"/>
<feature type="transmembrane region" description="Helical" evidence="19">
    <location>
        <begin position="71"/>
        <end position="92"/>
    </location>
</feature>
<sequence length="145" mass="16472">MFTAEQLTGFAIHILSPKRIHLNTVMSDTEITNIFEKIMKDYLDEQHRNVTASKEALSQALETQEFHGSDLYVALFMGILSFFIMVTLVSMVKSKRREHSEDPYHNYIETDWGAKSHVLNLGDLGCHIQENKGARECNDVGTPSP</sequence>
<keyword evidence="12 19" id="KW-0472">Membrane</keyword>
<keyword evidence="3" id="KW-0813">Transport</keyword>
<evidence type="ECO:0000256" key="8">
    <source>
        <dbReference type="ARBA" id="ARBA00022882"/>
    </source>
</evidence>
<evidence type="ECO:0000256" key="10">
    <source>
        <dbReference type="ARBA" id="ARBA00022989"/>
    </source>
</evidence>
<evidence type="ECO:0000313" key="20">
    <source>
        <dbReference type="EMBL" id="RXM33879.1"/>
    </source>
</evidence>
<dbReference type="GO" id="GO:0005251">
    <property type="term" value="F:delayed rectifier potassium channel activity"/>
    <property type="evidence" value="ECO:0007669"/>
    <property type="project" value="TreeGrafter"/>
</dbReference>
<evidence type="ECO:0000256" key="14">
    <source>
        <dbReference type="ARBA" id="ARBA00037861"/>
    </source>
</evidence>
<evidence type="ECO:0000256" key="18">
    <source>
        <dbReference type="ARBA" id="ARBA00042937"/>
    </source>
</evidence>
<dbReference type="InterPro" id="IPR000369">
    <property type="entry name" value="K_chnl_KCNE"/>
</dbReference>
<dbReference type="GO" id="GO:0016324">
    <property type="term" value="C:apical plasma membrane"/>
    <property type="evidence" value="ECO:0007669"/>
    <property type="project" value="UniProtKB-SubCell"/>
</dbReference>
<dbReference type="GO" id="GO:0060307">
    <property type="term" value="P:regulation of ventricular cardiac muscle cell membrane repolarization"/>
    <property type="evidence" value="ECO:0007669"/>
    <property type="project" value="TreeGrafter"/>
</dbReference>
<evidence type="ECO:0000256" key="3">
    <source>
        <dbReference type="ARBA" id="ARBA00022448"/>
    </source>
</evidence>
<name>A0A444UFD6_ACIRT</name>
<dbReference type="PANTHER" id="PTHR15282">
    <property type="entry name" value="POTASSIUM VOLTAGE-GATED CHANNEL SUBFAMILY E MEMBER 1, 3"/>
    <property type="match status" value="1"/>
</dbReference>
<evidence type="ECO:0000313" key="21">
    <source>
        <dbReference type="Proteomes" id="UP000289886"/>
    </source>
</evidence>
<comment type="subcellular location">
    <subcellularLocation>
        <location evidence="14">Apical cell membrane</location>
        <topology evidence="14">Single-pass membrane protein</topology>
    </subcellularLocation>
    <subcellularLocation>
        <location evidence="1">Cell membrane</location>
        <topology evidence="1">Single-pass type I membrane protein</topology>
    </subcellularLocation>
</comment>
<evidence type="ECO:0000256" key="7">
    <source>
        <dbReference type="ARBA" id="ARBA00022826"/>
    </source>
</evidence>
<keyword evidence="7" id="KW-0631">Potassium channel</keyword>
<dbReference type="GO" id="GO:0097623">
    <property type="term" value="P:potassium ion export across plasma membrane"/>
    <property type="evidence" value="ECO:0007669"/>
    <property type="project" value="TreeGrafter"/>
</dbReference>
<evidence type="ECO:0000256" key="1">
    <source>
        <dbReference type="ARBA" id="ARBA00004251"/>
    </source>
</evidence>
<dbReference type="GO" id="GO:0015459">
    <property type="term" value="F:potassium channel regulator activity"/>
    <property type="evidence" value="ECO:0007669"/>
    <property type="project" value="TreeGrafter"/>
</dbReference>
<keyword evidence="6 19" id="KW-0812">Transmembrane</keyword>
<evidence type="ECO:0000256" key="11">
    <source>
        <dbReference type="ARBA" id="ARBA00023065"/>
    </source>
</evidence>
<dbReference type="GO" id="GO:0008076">
    <property type="term" value="C:voltage-gated potassium channel complex"/>
    <property type="evidence" value="ECO:0007669"/>
    <property type="project" value="TreeGrafter"/>
</dbReference>
<dbReference type="GO" id="GO:1902282">
    <property type="term" value="F:voltage-gated potassium channel activity involved in ventricular cardiac muscle cell action potential repolarization"/>
    <property type="evidence" value="ECO:0007669"/>
    <property type="project" value="TreeGrafter"/>
</dbReference>
<comment type="similarity">
    <text evidence="2">Belongs to the potassium channel KCNE family.</text>
</comment>
<evidence type="ECO:0000256" key="16">
    <source>
        <dbReference type="ARBA" id="ARBA00041657"/>
    </source>
</evidence>
<evidence type="ECO:0000256" key="12">
    <source>
        <dbReference type="ARBA" id="ARBA00023136"/>
    </source>
</evidence>
<dbReference type="GO" id="GO:0044325">
    <property type="term" value="F:transmembrane transporter binding"/>
    <property type="evidence" value="ECO:0007669"/>
    <property type="project" value="TreeGrafter"/>
</dbReference>
<reference evidence="20 21" key="1">
    <citation type="submission" date="2019-01" db="EMBL/GenBank/DDBJ databases">
        <title>Draft Genome and Complete Hox-Cluster Characterization of the Sterlet Sturgeon (Acipenser ruthenus).</title>
        <authorList>
            <person name="Wei Q."/>
        </authorList>
    </citation>
    <scope>NUCLEOTIDE SEQUENCE [LARGE SCALE GENOMIC DNA]</scope>
    <source>
        <strain evidence="20">WHYD16114868_AA</strain>
        <tissue evidence="20">Blood</tissue>
    </source>
</reference>
<dbReference type="AlphaFoldDB" id="A0A444UFD6"/>
<dbReference type="Pfam" id="PF02060">
    <property type="entry name" value="ISK_Channel"/>
    <property type="match status" value="1"/>
</dbReference>